<protein>
    <submittedName>
        <fullName evidence="1">HPF/RaiA family ribosome-associated protein</fullName>
    </submittedName>
</protein>
<keyword evidence="2" id="KW-1185">Reference proteome</keyword>
<dbReference type="EMBL" id="CP040710">
    <property type="protein sequence ID" value="QCW99956.1"/>
    <property type="molecule type" value="Genomic_DNA"/>
</dbReference>
<dbReference type="RefSeq" id="WP_138852304.1">
    <property type="nucleotide sequence ID" value="NZ_CP040710.1"/>
</dbReference>
<dbReference type="Gene3D" id="3.30.160.100">
    <property type="entry name" value="Ribosome hibernation promotion factor-like"/>
    <property type="match status" value="1"/>
</dbReference>
<dbReference type="KEGG" id="asag:FGM00_07530"/>
<dbReference type="OrthoDB" id="9808702at2"/>
<dbReference type="InterPro" id="IPR003489">
    <property type="entry name" value="RHF/RaiA"/>
</dbReference>
<dbReference type="Proteomes" id="UP000310017">
    <property type="component" value="Chromosome"/>
</dbReference>
<dbReference type="Pfam" id="PF02482">
    <property type="entry name" value="Ribosomal_S30AE"/>
    <property type="match status" value="1"/>
</dbReference>
<dbReference type="SUPFAM" id="SSF69754">
    <property type="entry name" value="Ribosome binding protein Y (YfiA homologue)"/>
    <property type="match status" value="1"/>
</dbReference>
<proteinExistence type="predicted"/>
<evidence type="ECO:0000313" key="1">
    <source>
        <dbReference type="EMBL" id="QCW99956.1"/>
    </source>
</evidence>
<reference evidence="1 2" key="1">
    <citation type="submission" date="2019-05" db="EMBL/GenBank/DDBJ databases">
        <title>Genome sequencing of F202Z8.</title>
        <authorList>
            <person name="Kwon Y.M."/>
        </authorList>
    </citation>
    <scope>NUCLEOTIDE SEQUENCE [LARGE SCALE GENOMIC DNA]</scope>
    <source>
        <strain evidence="1 2">F202Z8</strain>
    </source>
</reference>
<organism evidence="1 2">
    <name type="scientific">Aggregatimonas sangjinii</name>
    <dbReference type="NCBI Taxonomy" id="2583587"/>
    <lineage>
        <taxon>Bacteria</taxon>
        <taxon>Pseudomonadati</taxon>
        <taxon>Bacteroidota</taxon>
        <taxon>Flavobacteriia</taxon>
        <taxon>Flavobacteriales</taxon>
        <taxon>Flavobacteriaceae</taxon>
        <taxon>Aggregatimonas</taxon>
    </lineage>
</organism>
<dbReference type="AlphaFoldDB" id="A0A5B7SN67"/>
<sequence>MNINFKYDGVKASNRLEIMAAQRIEKLFDKFDFIVRADVFFKTENTSDPDTGMICNVRLSIPGPRLFAESSNSSFEASIAESTIDLERQLQKRKSKMRAHYSK</sequence>
<accession>A0A5B7SN67</accession>
<dbReference type="InterPro" id="IPR036567">
    <property type="entry name" value="RHF-like"/>
</dbReference>
<gene>
    <name evidence="1" type="ORF">FGM00_07530</name>
</gene>
<evidence type="ECO:0000313" key="2">
    <source>
        <dbReference type="Proteomes" id="UP000310017"/>
    </source>
</evidence>
<name>A0A5B7SN67_9FLAO</name>